<feature type="region of interest" description="Disordered" evidence="1">
    <location>
        <begin position="19"/>
        <end position="59"/>
    </location>
</feature>
<keyword evidence="3" id="KW-1185">Reference proteome</keyword>
<protein>
    <submittedName>
        <fullName evidence="2">Uncharacterized protein</fullName>
    </submittedName>
</protein>
<evidence type="ECO:0000256" key="1">
    <source>
        <dbReference type="SAM" id="MobiDB-lite"/>
    </source>
</evidence>
<accession>A0A7D9E9Z9</accession>
<sequence length="102" mass="11504">MRSSVHFNARRAARSLLLKDNHLEQSRSENDDEIDDGFYEGFESPPGTSQSTSGTSYPPKQETAVLVKMFQYFYRHSAKRIPVNIPSNYARSGHISDLPGPD</sequence>
<name>A0A7D9E9Z9_PARCT</name>
<evidence type="ECO:0000313" key="3">
    <source>
        <dbReference type="Proteomes" id="UP001152795"/>
    </source>
</evidence>
<feature type="compositionally biased region" description="Low complexity" evidence="1">
    <location>
        <begin position="44"/>
        <end position="59"/>
    </location>
</feature>
<gene>
    <name evidence="2" type="ORF">PACLA_8A045002</name>
</gene>
<reference evidence="2" key="1">
    <citation type="submission" date="2020-04" db="EMBL/GenBank/DDBJ databases">
        <authorList>
            <person name="Alioto T."/>
            <person name="Alioto T."/>
            <person name="Gomez Garrido J."/>
        </authorList>
    </citation>
    <scope>NUCLEOTIDE SEQUENCE</scope>
    <source>
        <strain evidence="2">A484AB</strain>
    </source>
</reference>
<dbReference type="Proteomes" id="UP001152795">
    <property type="component" value="Unassembled WGS sequence"/>
</dbReference>
<feature type="compositionally biased region" description="Basic and acidic residues" evidence="1">
    <location>
        <begin position="19"/>
        <end position="29"/>
    </location>
</feature>
<dbReference type="AlphaFoldDB" id="A0A7D9E9Z9"/>
<dbReference type="EMBL" id="CACRXK020004861">
    <property type="protein sequence ID" value="CAB4004300.1"/>
    <property type="molecule type" value="Genomic_DNA"/>
</dbReference>
<comment type="caution">
    <text evidence="2">The sequence shown here is derived from an EMBL/GenBank/DDBJ whole genome shotgun (WGS) entry which is preliminary data.</text>
</comment>
<organism evidence="2 3">
    <name type="scientific">Paramuricea clavata</name>
    <name type="common">Red gorgonian</name>
    <name type="synonym">Violescent sea-whip</name>
    <dbReference type="NCBI Taxonomy" id="317549"/>
    <lineage>
        <taxon>Eukaryota</taxon>
        <taxon>Metazoa</taxon>
        <taxon>Cnidaria</taxon>
        <taxon>Anthozoa</taxon>
        <taxon>Octocorallia</taxon>
        <taxon>Malacalcyonacea</taxon>
        <taxon>Plexauridae</taxon>
        <taxon>Paramuricea</taxon>
    </lineage>
</organism>
<evidence type="ECO:0000313" key="2">
    <source>
        <dbReference type="EMBL" id="CAB4004300.1"/>
    </source>
</evidence>
<proteinExistence type="predicted"/>